<dbReference type="PROSITE" id="PS51257">
    <property type="entry name" value="PROKAR_LIPOPROTEIN"/>
    <property type="match status" value="1"/>
</dbReference>
<gene>
    <name evidence="1" type="ORF">D7M11_03755</name>
</gene>
<dbReference type="EMBL" id="RBAH01000002">
    <property type="protein sequence ID" value="RKN86136.1"/>
    <property type="molecule type" value="Genomic_DNA"/>
</dbReference>
<dbReference type="OrthoDB" id="2502033at2"/>
<evidence type="ECO:0000313" key="1">
    <source>
        <dbReference type="EMBL" id="RKN86136.1"/>
    </source>
</evidence>
<organism evidence="1 2">
    <name type="scientific">Paenibacillus ginsengarvi</name>
    <dbReference type="NCBI Taxonomy" id="400777"/>
    <lineage>
        <taxon>Bacteria</taxon>
        <taxon>Bacillati</taxon>
        <taxon>Bacillota</taxon>
        <taxon>Bacilli</taxon>
        <taxon>Bacillales</taxon>
        <taxon>Paenibacillaceae</taxon>
        <taxon>Paenibacillus</taxon>
    </lineage>
</organism>
<dbReference type="Proteomes" id="UP000282311">
    <property type="component" value="Unassembled WGS sequence"/>
</dbReference>
<sequence>MAKRIILFVMGMVILIACQPGTILAEYQPKAFVYPPDTLRIPGAITLLAETPYYANPSDTEAPIGSFSSQAELRVLAGAYTWTQAQSWWKVESPNGPVWIYPLPWTLVIPPPERVMLFKDTSLYEERKVTSAFVNTASSQEMRVTEADPMWFYTNDPNEKHWLRIWAGDLGERWVFLPVNQIGYMKPVDYYAYYMNQTLLDNPNYSGPLVSKAGPIFPSLLNQTVHVTGEYVTVYATSYLIETVEGVKYAKENGRKVIRGKESLTVKSDTPLYAIPGVSAAWMPILPPQTVEAFEKMEDAPLYHIRTEVGDVWINTEDSEPTDWVEPDYSIELRGTHALYRFPKSQFQIRGASLEGRTVQPKGYWRDADGTDWYLLETKLGNVWITSNPVQDRLHPRNGTPSTYVTYKQTILDTVQVKGRELTVGKTPIGYMSEDQLTYFSLDYLIQRFGYEQEEGLLADIAIRSIQPSSQYSIRLNPQSGEATTYWADQEAERFTLQHSLVVQDGHYWIEGEDAQRLFGLSMDWWSSGETFYLFSDEYEVELSPLPKSARVSGLNYIVNRYERPVGPHDAKPKEPLQFLITNRTLSSSAQWDYSETVSVAGNLPRVNRIQQKGVIPVTEGTNQLHIVVKIGSKILANQAATIAGEN</sequence>
<proteinExistence type="predicted"/>
<dbReference type="RefSeq" id="WP_120745828.1">
    <property type="nucleotide sequence ID" value="NZ_RBAH01000002.1"/>
</dbReference>
<name>A0A3B0CTZ5_9BACL</name>
<evidence type="ECO:0000313" key="2">
    <source>
        <dbReference type="Proteomes" id="UP000282311"/>
    </source>
</evidence>
<protein>
    <submittedName>
        <fullName evidence="1">Uncharacterized protein</fullName>
    </submittedName>
</protein>
<comment type="caution">
    <text evidence="1">The sequence shown here is derived from an EMBL/GenBank/DDBJ whole genome shotgun (WGS) entry which is preliminary data.</text>
</comment>
<dbReference type="AlphaFoldDB" id="A0A3B0CTZ5"/>
<reference evidence="1 2" key="1">
    <citation type="journal article" date="2007" name="Int. J. Syst. Evol. Microbiol.">
        <title>Paenibacillus ginsengarvi sp. nov., isolated from soil from ginseng cultivation.</title>
        <authorList>
            <person name="Yoon M.H."/>
            <person name="Ten L.N."/>
            <person name="Im W.T."/>
        </authorList>
    </citation>
    <scope>NUCLEOTIDE SEQUENCE [LARGE SCALE GENOMIC DNA]</scope>
    <source>
        <strain evidence="1 2">KCTC 13059</strain>
    </source>
</reference>
<keyword evidence="2" id="KW-1185">Reference proteome</keyword>
<accession>A0A3B0CTZ5</accession>